<name>A0AAN8FX92_PATCE</name>
<comment type="caution">
    <text evidence="10">The sequence shown here is derived from an EMBL/GenBank/DDBJ whole genome shotgun (WGS) entry which is preliminary data.</text>
</comment>
<keyword evidence="7 9" id="KW-0333">Golgi apparatus</keyword>
<organism evidence="10 11">
    <name type="scientific">Patella caerulea</name>
    <name type="common">Rayed Mediterranean limpet</name>
    <dbReference type="NCBI Taxonomy" id="87958"/>
    <lineage>
        <taxon>Eukaryota</taxon>
        <taxon>Metazoa</taxon>
        <taxon>Spiralia</taxon>
        <taxon>Lophotrochozoa</taxon>
        <taxon>Mollusca</taxon>
        <taxon>Gastropoda</taxon>
        <taxon>Patellogastropoda</taxon>
        <taxon>Patelloidea</taxon>
        <taxon>Patellidae</taxon>
        <taxon>Patella</taxon>
    </lineage>
</organism>
<keyword evidence="8 9" id="KW-0472">Membrane</keyword>
<dbReference type="EMBL" id="JAZGQO010000021">
    <property type="protein sequence ID" value="KAK6165987.1"/>
    <property type="molecule type" value="Genomic_DNA"/>
</dbReference>
<dbReference type="GO" id="GO:0032580">
    <property type="term" value="C:Golgi cisterna membrane"/>
    <property type="evidence" value="ECO:0007669"/>
    <property type="project" value="UniProtKB-SubCell"/>
</dbReference>
<dbReference type="GO" id="GO:0047238">
    <property type="term" value="F:glucuronosyl-N-acetylgalactosaminyl-proteoglycan 4-beta-N-acetylgalactosaminyltransferase activity"/>
    <property type="evidence" value="ECO:0007669"/>
    <property type="project" value="TreeGrafter"/>
</dbReference>
<sequence>MARHVTLLQCYNTINVIIDPKCCRLLMPAIIGISLGIAMSMMYAPFSENSCETFVANHDPQELVNKREQKSLQGLEDSLKFEPKLRLQQENVAPQRSPTKKLIRPRYASTELGIRERLFVAVMTSKTTIDTLGVAFNKTVQHHVTKMVFFMEEKGQTLPAGMSVVSFSDKYPHLVPIHVLKYISEHYPETFDYYMFVSDRAYLRGEKLVDLVNHISVSQHVYMGFPQMMKDGSGTYCPLEGGIILSQSILSRVLAELDWCSTNCHSSDASLNLGQCLLHSTDMNCQDHTGTKSYTYYKVSDFDFDDEIPKLKQKEVFNASISVFPMPDDINHYKLHRYFCQHELNQTKKEIEKTKDNIIYMSQFAPGGRESVNWPIGVPEPYKPKSRFDVIRWDYFTETHIYFQDDFTNYKELKGVDKQDVQEVIKISVNRLNEKYGNIFLYSSLVNGYRRFDPQRGMEYTLDLVLRDISKQNWEVEKRVHLVRPLGRVEIVPMPYVTENTRVNLILPVTVDEKDGVANFLDSYAKTCLDSGDNTYLLIVFIYRHQLDGGIEDTFSVLKSLVSYYERKYQNGGKVSWVSLTHQEAYISDLYIMDEVVSRFQPESLMLLSSVGMELAPDYFNRVRMNTIQGWQVFFPIGFWQYKPNLIYDQKPYPTNIDINSKSGHYDANSFEHSSFYVSDFTDMRKLFSAEEAQDSDIYDLFIKSQKLHVFRAIEPALKHKFKNFSCPSSAPLKMFQRCLTRRSLGLASRGQLAKLVFEHQKKFGPDQLNSNNLNQDSGRIQLIKNLN</sequence>
<evidence type="ECO:0000256" key="6">
    <source>
        <dbReference type="ARBA" id="ARBA00022989"/>
    </source>
</evidence>
<dbReference type="Gene3D" id="3.90.550.50">
    <property type="match status" value="1"/>
</dbReference>
<dbReference type="InterPro" id="IPR051227">
    <property type="entry name" value="CS_glycosyltransferase"/>
</dbReference>
<dbReference type="PANTHER" id="PTHR12369">
    <property type="entry name" value="CHONDROITIN SYNTHASE"/>
    <property type="match status" value="1"/>
</dbReference>
<evidence type="ECO:0000313" key="10">
    <source>
        <dbReference type="EMBL" id="KAK6165987.1"/>
    </source>
</evidence>
<dbReference type="InterPro" id="IPR008428">
    <property type="entry name" value="Chond_GalNAc"/>
</dbReference>
<protein>
    <recommendedName>
        <fullName evidence="9">Hexosyltransferase</fullName>
        <ecNumber evidence="9">2.4.1.-</ecNumber>
    </recommendedName>
</protein>
<comment type="subcellular location">
    <subcellularLocation>
        <location evidence="1 9">Golgi apparatus</location>
        <location evidence="1 9">Golgi stack membrane</location>
        <topology evidence="1 9">Single-pass type II membrane protein</topology>
    </subcellularLocation>
</comment>
<comment type="similarity">
    <text evidence="2 9">Belongs to the chondroitin N-acetylgalactosaminyltransferase family.</text>
</comment>
<proteinExistence type="inferred from homology"/>
<keyword evidence="6 9" id="KW-1133">Transmembrane helix</keyword>
<reference evidence="10 11" key="1">
    <citation type="submission" date="2024-01" db="EMBL/GenBank/DDBJ databases">
        <title>The genome of the rayed Mediterranean limpet Patella caerulea (Linnaeus, 1758).</title>
        <authorList>
            <person name="Anh-Thu Weber A."/>
            <person name="Halstead-Nussloch G."/>
        </authorList>
    </citation>
    <scope>NUCLEOTIDE SEQUENCE [LARGE SCALE GENOMIC DNA]</scope>
    <source>
        <strain evidence="10">AATW-2023a</strain>
        <tissue evidence="10">Whole specimen</tissue>
    </source>
</reference>
<keyword evidence="11" id="KW-1185">Reference proteome</keyword>
<dbReference type="EC" id="2.4.1.-" evidence="9"/>
<gene>
    <name evidence="10" type="ORF">SNE40_022785</name>
</gene>
<keyword evidence="5 9" id="KW-0735">Signal-anchor</keyword>
<evidence type="ECO:0000256" key="9">
    <source>
        <dbReference type="RuleBase" id="RU364016"/>
    </source>
</evidence>
<dbReference type="Proteomes" id="UP001347796">
    <property type="component" value="Unassembled WGS sequence"/>
</dbReference>
<evidence type="ECO:0000256" key="5">
    <source>
        <dbReference type="ARBA" id="ARBA00022968"/>
    </source>
</evidence>
<dbReference type="Pfam" id="PF05679">
    <property type="entry name" value="CHGN"/>
    <property type="match status" value="1"/>
</dbReference>
<evidence type="ECO:0000313" key="11">
    <source>
        <dbReference type="Proteomes" id="UP001347796"/>
    </source>
</evidence>
<dbReference type="AlphaFoldDB" id="A0AAN8FX92"/>
<keyword evidence="4 9" id="KW-0812">Transmembrane</keyword>
<evidence type="ECO:0000256" key="7">
    <source>
        <dbReference type="ARBA" id="ARBA00023034"/>
    </source>
</evidence>
<dbReference type="PANTHER" id="PTHR12369:SF13">
    <property type="entry name" value="HEXOSYLTRANSFERASE"/>
    <property type="match status" value="1"/>
</dbReference>
<keyword evidence="3 9" id="KW-0808">Transferase</keyword>
<evidence type="ECO:0000256" key="8">
    <source>
        <dbReference type="ARBA" id="ARBA00023136"/>
    </source>
</evidence>
<feature type="transmembrane region" description="Helical" evidence="9">
    <location>
        <begin position="25"/>
        <end position="46"/>
    </location>
</feature>
<evidence type="ECO:0000256" key="4">
    <source>
        <dbReference type="ARBA" id="ARBA00022692"/>
    </source>
</evidence>
<evidence type="ECO:0000256" key="3">
    <source>
        <dbReference type="ARBA" id="ARBA00022679"/>
    </source>
</evidence>
<accession>A0AAN8FX92</accession>
<evidence type="ECO:0000256" key="2">
    <source>
        <dbReference type="ARBA" id="ARBA00009239"/>
    </source>
</evidence>
<evidence type="ECO:0000256" key="1">
    <source>
        <dbReference type="ARBA" id="ARBA00004447"/>
    </source>
</evidence>